<dbReference type="AlphaFoldDB" id="A0A0F3GYU9"/>
<protein>
    <submittedName>
        <fullName evidence="1">Secreted protein containing Bacterial Ig-like, group 1 domain protein</fullName>
    </submittedName>
</protein>
<comment type="caution">
    <text evidence="1">The sequence shown here is derived from an EMBL/GenBank/DDBJ whole genome shotgun (WGS) entry which is preliminary data.</text>
</comment>
<dbReference type="EMBL" id="LACI01000361">
    <property type="protein sequence ID" value="KJU87017.1"/>
    <property type="molecule type" value="Genomic_DNA"/>
</dbReference>
<reference evidence="1 2" key="1">
    <citation type="submission" date="2015-02" db="EMBL/GenBank/DDBJ databases">
        <title>Single-cell genomics of uncultivated deep-branching MTB reveals a conserved set of magnetosome genes.</title>
        <authorList>
            <person name="Kolinko S."/>
            <person name="Richter M."/>
            <person name="Glockner F.O."/>
            <person name="Brachmann A."/>
            <person name="Schuler D."/>
        </authorList>
    </citation>
    <scope>NUCLEOTIDE SEQUENCE [LARGE SCALE GENOMIC DNA]</scope>
    <source>
        <strain evidence="1">TM-1</strain>
    </source>
</reference>
<organism evidence="1 2">
    <name type="scientific">Candidatus Magnetobacterium bavaricum</name>
    <dbReference type="NCBI Taxonomy" id="29290"/>
    <lineage>
        <taxon>Bacteria</taxon>
        <taxon>Pseudomonadati</taxon>
        <taxon>Nitrospirota</taxon>
        <taxon>Thermodesulfovibrionia</taxon>
        <taxon>Thermodesulfovibrionales</taxon>
        <taxon>Candidatus Magnetobacteriaceae</taxon>
        <taxon>Candidatus Magnetobacterium</taxon>
    </lineage>
</organism>
<dbReference type="Gene3D" id="2.60.40.10">
    <property type="entry name" value="Immunoglobulins"/>
    <property type="match status" value="1"/>
</dbReference>
<sequence length="129" mass="13875">MNTHNRNIRRYFLYAMLLCLLVMSLVSCGGGGGSSGNDYTPPQPTVGVPHDILLSSDRTVGQSNSPIYMTALVTDVNGRPVKNTEVTFTKTSTAGNISPSLLNDFAVKDVSVYKVQTDVYGRASIKVNS</sequence>
<dbReference type="InterPro" id="IPR008964">
    <property type="entry name" value="Invasin/intimin_cell_adhesion"/>
</dbReference>
<dbReference type="PROSITE" id="PS51257">
    <property type="entry name" value="PROKAR_LIPOPROTEIN"/>
    <property type="match status" value="1"/>
</dbReference>
<proteinExistence type="predicted"/>
<dbReference type="Proteomes" id="UP000033423">
    <property type="component" value="Unassembled WGS sequence"/>
</dbReference>
<feature type="non-terminal residue" evidence="1">
    <location>
        <position position="129"/>
    </location>
</feature>
<dbReference type="SUPFAM" id="SSF49373">
    <property type="entry name" value="Invasin/intimin cell-adhesion fragments"/>
    <property type="match status" value="1"/>
</dbReference>
<name>A0A0F3GYU9_9BACT</name>
<gene>
    <name evidence="1" type="ORF">MBAV_000792</name>
</gene>
<evidence type="ECO:0000313" key="1">
    <source>
        <dbReference type="EMBL" id="KJU87017.1"/>
    </source>
</evidence>
<evidence type="ECO:0000313" key="2">
    <source>
        <dbReference type="Proteomes" id="UP000033423"/>
    </source>
</evidence>
<dbReference type="InterPro" id="IPR013783">
    <property type="entry name" value="Ig-like_fold"/>
</dbReference>
<accession>A0A0F3GYU9</accession>
<keyword evidence="2" id="KW-1185">Reference proteome</keyword>